<proteinExistence type="predicted"/>
<reference evidence="4 5" key="1">
    <citation type="journal article" date="2016" name="Environ. Microbiol.">
        <title>Genomic resolution of a cold subsurface aquifer community provides metabolic insights for novel microbes adapted to high CO concentrations.</title>
        <authorList>
            <person name="Probst A.J."/>
            <person name="Castelle C.J."/>
            <person name="Singh A."/>
            <person name="Brown C.T."/>
            <person name="Anantharaman K."/>
            <person name="Sharon I."/>
            <person name="Hug L.A."/>
            <person name="Burstein D."/>
            <person name="Emerson J.B."/>
            <person name="Thomas B.C."/>
            <person name="Banfield J.F."/>
        </authorList>
    </citation>
    <scope>NUCLEOTIDE SEQUENCE [LARGE SCALE GENOMIC DNA]</scope>
    <source>
        <strain evidence="4">CG1_02_38_13</strain>
    </source>
</reference>
<dbReference type="Gene3D" id="3.40.50.360">
    <property type="match status" value="1"/>
</dbReference>
<dbReference type="AlphaFoldDB" id="A0A1J4U126"/>
<gene>
    <name evidence="4" type="ORF">AUJ29_00360</name>
</gene>
<evidence type="ECO:0000313" key="5">
    <source>
        <dbReference type="Proteomes" id="UP000182465"/>
    </source>
</evidence>
<dbReference type="PANTHER" id="PTHR43278">
    <property type="entry name" value="NAD(P)H-DEPENDENT FMN-CONTAINING OXIDOREDUCTASE YWQN-RELATED"/>
    <property type="match status" value="1"/>
</dbReference>
<evidence type="ECO:0000313" key="4">
    <source>
        <dbReference type="EMBL" id="OIO18212.1"/>
    </source>
</evidence>
<protein>
    <recommendedName>
        <fullName evidence="3">NADPH-dependent FMN reductase-like domain-containing protein</fullName>
    </recommendedName>
</protein>
<keyword evidence="1" id="KW-0285">Flavoprotein</keyword>
<dbReference type="GO" id="GO:0016491">
    <property type="term" value="F:oxidoreductase activity"/>
    <property type="evidence" value="ECO:0007669"/>
    <property type="project" value="InterPro"/>
</dbReference>
<feature type="domain" description="NADPH-dependent FMN reductase-like" evidence="3">
    <location>
        <begin position="49"/>
        <end position="194"/>
    </location>
</feature>
<dbReference type="PANTHER" id="PTHR43278:SF1">
    <property type="entry name" value="IRON-SULFUR FLAVOPROTEIN MJ1083"/>
    <property type="match status" value="1"/>
</dbReference>
<organism evidence="4 5">
    <name type="scientific">Candidatus Kuenenbacteria bacterium CG1_02_38_13</name>
    <dbReference type="NCBI Taxonomy" id="1805235"/>
    <lineage>
        <taxon>Bacteria</taxon>
        <taxon>Candidatus Kueneniibacteriota</taxon>
    </lineage>
</organism>
<dbReference type="Proteomes" id="UP000182465">
    <property type="component" value="Unassembled WGS sequence"/>
</dbReference>
<keyword evidence="2" id="KW-0288">FMN</keyword>
<dbReference type="SUPFAM" id="SSF52218">
    <property type="entry name" value="Flavoproteins"/>
    <property type="match status" value="1"/>
</dbReference>
<name>A0A1J4U126_9BACT</name>
<evidence type="ECO:0000256" key="2">
    <source>
        <dbReference type="ARBA" id="ARBA00022643"/>
    </source>
</evidence>
<dbReference type="InterPro" id="IPR029039">
    <property type="entry name" value="Flavoprotein-like_sf"/>
</dbReference>
<comment type="caution">
    <text evidence="4">The sequence shown here is derived from an EMBL/GenBank/DDBJ whole genome shotgun (WGS) entry which is preliminary data.</text>
</comment>
<dbReference type="InterPro" id="IPR051796">
    <property type="entry name" value="ISF_SsuE-like"/>
</dbReference>
<accession>A0A1J4U126</accession>
<dbReference type="InterPro" id="IPR005025">
    <property type="entry name" value="FMN_Rdtase-like_dom"/>
</dbReference>
<dbReference type="Pfam" id="PF03358">
    <property type="entry name" value="FMN_red"/>
    <property type="match status" value="1"/>
</dbReference>
<sequence length="197" mass="21847">MSAKIKIYIENEKEKAMKTMLFNLLRKLLGLETVEVRLKPAEKFQGPVRILGIAGSPRDKKRSSSYKMLETVLKHARNFGAETKAIILCEKNLKQCEGCLSNKKDGCVFPCIHQDDDTNEVLRAMIDADAFVFATPVHWSAPSTAIKILFDKMVALEGSRYKIAFKEGREPLLGKPCVLLASQEGGGANVALSWMAS</sequence>
<evidence type="ECO:0000256" key="1">
    <source>
        <dbReference type="ARBA" id="ARBA00022630"/>
    </source>
</evidence>
<evidence type="ECO:0000259" key="3">
    <source>
        <dbReference type="Pfam" id="PF03358"/>
    </source>
</evidence>
<dbReference type="EMBL" id="MNVB01000010">
    <property type="protein sequence ID" value="OIO18212.1"/>
    <property type="molecule type" value="Genomic_DNA"/>
</dbReference>